<keyword evidence="5" id="KW-0804">Transcription</keyword>
<feature type="domain" description="RNA polymerase sigma-70 region 2" evidence="6">
    <location>
        <begin position="28"/>
        <end position="98"/>
    </location>
</feature>
<gene>
    <name evidence="7" type="ORF">MFFC18_27330</name>
</gene>
<sequence length="200" mass="23085">MADIKLTRASLVFRLRDRSDDEAWKQFVDLYGPMIFRFLRSRGLQDADAADLLQEVLRRVGDSIGKLDYAKSKGGFRAWLFTITRNCLNSFFEKRKRTKTTGNDSTHNAFLNQLPNDTEELTEIWEKEYQRQLMSKAIAIVRPNTDSKTWAAFEMTAINNMTADEAGDALEMTRGAVYVARSRVTARLRAEVERLMEEEE</sequence>
<evidence type="ECO:0000259" key="6">
    <source>
        <dbReference type="Pfam" id="PF04542"/>
    </source>
</evidence>
<dbReference type="InterPro" id="IPR039425">
    <property type="entry name" value="RNA_pol_sigma-70-like"/>
</dbReference>
<keyword evidence="8" id="KW-1185">Reference proteome</keyword>
<evidence type="ECO:0000256" key="4">
    <source>
        <dbReference type="ARBA" id="ARBA00023125"/>
    </source>
</evidence>
<evidence type="ECO:0000256" key="1">
    <source>
        <dbReference type="ARBA" id="ARBA00010641"/>
    </source>
</evidence>
<keyword evidence="4" id="KW-0238">DNA-binding</keyword>
<dbReference type="AlphaFoldDB" id="A0A5B9P973"/>
<comment type="similarity">
    <text evidence="1">Belongs to the sigma-70 factor family. ECF subfamily.</text>
</comment>
<dbReference type="PANTHER" id="PTHR43133:SF8">
    <property type="entry name" value="RNA POLYMERASE SIGMA FACTOR HI_1459-RELATED"/>
    <property type="match status" value="1"/>
</dbReference>
<dbReference type="GO" id="GO:0006352">
    <property type="term" value="P:DNA-templated transcription initiation"/>
    <property type="evidence" value="ECO:0007669"/>
    <property type="project" value="InterPro"/>
</dbReference>
<evidence type="ECO:0000256" key="3">
    <source>
        <dbReference type="ARBA" id="ARBA00023082"/>
    </source>
</evidence>
<dbReference type="InterPro" id="IPR013324">
    <property type="entry name" value="RNA_pol_sigma_r3/r4-like"/>
</dbReference>
<keyword evidence="3" id="KW-0731">Sigma factor</keyword>
<proteinExistence type="inferred from homology"/>
<dbReference type="GO" id="GO:0003677">
    <property type="term" value="F:DNA binding"/>
    <property type="evidence" value="ECO:0007669"/>
    <property type="project" value="UniProtKB-KW"/>
</dbReference>
<dbReference type="InterPro" id="IPR014284">
    <property type="entry name" value="RNA_pol_sigma-70_dom"/>
</dbReference>
<dbReference type="InterPro" id="IPR013325">
    <property type="entry name" value="RNA_pol_sigma_r2"/>
</dbReference>
<dbReference type="Gene3D" id="1.10.1740.10">
    <property type="match status" value="1"/>
</dbReference>
<name>A0A5B9P973_9BACT</name>
<dbReference type="RefSeq" id="WP_075084316.1">
    <property type="nucleotide sequence ID" value="NZ_CP042912.1"/>
</dbReference>
<dbReference type="KEGG" id="mff:MFFC18_27330"/>
<organism evidence="7 8">
    <name type="scientific">Mariniblastus fucicola</name>
    <dbReference type="NCBI Taxonomy" id="980251"/>
    <lineage>
        <taxon>Bacteria</taxon>
        <taxon>Pseudomonadati</taxon>
        <taxon>Planctomycetota</taxon>
        <taxon>Planctomycetia</taxon>
        <taxon>Pirellulales</taxon>
        <taxon>Pirellulaceae</taxon>
        <taxon>Mariniblastus</taxon>
    </lineage>
</organism>
<reference evidence="7 8" key="1">
    <citation type="submission" date="2019-08" db="EMBL/GenBank/DDBJ databases">
        <title>Deep-cultivation of Planctomycetes and their phenomic and genomic characterization uncovers novel biology.</title>
        <authorList>
            <person name="Wiegand S."/>
            <person name="Jogler M."/>
            <person name="Boedeker C."/>
            <person name="Pinto D."/>
            <person name="Vollmers J."/>
            <person name="Rivas-Marin E."/>
            <person name="Kohn T."/>
            <person name="Peeters S.H."/>
            <person name="Heuer A."/>
            <person name="Rast P."/>
            <person name="Oberbeckmann S."/>
            <person name="Bunk B."/>
            <person name="Jeske O."/>
            <person name="Meyerdierks A."/>
            <person name="Storesund J.E."/>
            <person name="Kallscheuer N."/>
            <person name="Luecker S."/>
            <person name="Lage O.M."/>
            <person name="Pohl T."/>
            <person name="Merkel B.J."/>
            <person name="Hornburger P."/>
            <person name="Mueller R.-W."/>
            <person name="Bruemmer F."/>
            <person name="Labrenz M."/>
            <person name="Spormann A.M."/>
            <person name="Op den Camp H."/>
            <person name="Overmann J."/>
            <person name="Amann R."/>
            <person name="Jetten M.S.M."/>
            <person name="Mascher T."/>
            <person name="Medema M.H."/>
            <person name="Devos D.P."/>
            <person name="Kaster A.-K."/>
            <person name="Ovreas L."/>
            <person name="Rohde M."/>
            <person name="Galperin M.Y."/>
            <person name="Jogler C."/>
        </authorList>
    </citation>
    <scope>NUCLEOTIDE SEQUENCE [LARGE SCALE GENOMIC DNA]</scope>
    <source>
        <strain evidence="7 8">FC18</strain>
    </source>
</reference>
<dbReference type="InterPro" id="IPR007627">
    <property type="entry name" value="RNA_pol_sigma70_r2"/>
</dbReference>
<dbReference type="STRING" id="980251.GCA_001642875_01522"/>
<evidence type="ECO:0000256" key="5">
    <source>
        <dbReference type="ARBA" id="ARBA00023163"/>
    </source>
</evidence>
<keyword evidence="2" id="KW-0805">Transcription regulation</keyword>
<dbReference type="SUPFAM" id="SSF88659">
    <property type="entry name" value="Sigma3 and sigma4 domains of RNA polymerase sigma factors"/>
    <property type="match status" value="1"/>
</dbReference>
<evidence type="ECO:0000256" key="2">
    <source>
        <dbReference type="ARBA" id="ARBA00023015"/>
    </source>
</evidence>
<dbReference type="Pfam" id="PF04542">
    <property type="entry name" value="Sigma70_r2"/>
    <property type="match status" value="1"/>
</dbReference>
<protein>
    <submittedName>
        <fullName evidence="7">RNA polymerase sigma factor</fullName>
    </submittedName>
</protein>
<dbReference type="EMBL" id="CP042912">
    <property type="protein sequence ID" value="QEG22848.1"/>
    <property type="molecule type" value="Genomic_DNA"/>
</dbReference>
<evidence type="ECO:0000313" key="8">
    <source>
        <dbReference type="Proteomes" id="UP000322214"/>
    </source>
</evidence>
<dbReference type="Proteomes" id="UP000322214">
    <property type="component" value="Chromosome"/>
</dbReference>
<evidence type="ECO:0000313" key="7">
    <source>
        <dbReference type="EMBL" id="QEG22848.1"/>
    </source>
</evidence>
<dbReference type="PANTHER" id="PTHR43133">
    <property type="entry name" value="RNA POLYMERASE ECF-TYPE SIGMA FACTO"/>
    <property type="match status" value="1"/>
</dbReference>
<dbReference type="OrthoDB" id="255903at2"/>
<accession>A0A5B9P973</accession>
<dbReference type="SUPFAM" id="SSF88946">
    <property type="entry name" value="Sigma2 domain of RNA polymerase sigma factors"/>
    <property type="match status" value="1"/>
</dbReference>
<dbReference type="GO" id="GO:0016987">
    <property type="term" value="F:sigma factor activity"/>
    <property type="evidence" value="ECO:0007669"/>
    <property type="project" value="UniProtKB-KW"/>
</dbReference>
<dbReference type="NCBIfam" id="TIGR02937">
    <property type="entry name" value="sigma70-ECF"/>
    <property type="match status" value="1"/>
</dbReference>